<evidence type="ECO:0000313" key="1">
    <source>
        <dbReference type="EMBL" id="AKJ72537.1"/>
    </source>
</evidence>
<dbReference type="RefSeq" id="YP_009189237.1">
    <property type="nucleotide sequence ID" value="NC_028673.1"/>
</dbReference>
<sequence>MIKYKATVYCDTEGCKANQTVLFRTNNFREVAAQLWTLRWHLGTSGDAKCPVHSGGTKF</sequence>
<reference evidence="1 2" key="1">
    <citation type="journal article" date="2015" name="PLoS ONE">
        <title>Lysis to Kill: Evaluation of the Lytic Abilities, and Genomics of Nine Bacteriophages Infective for Gordonia spp. and Their Potential Use in Activated Sludge Foam Biocontrol.</title>
        <authorList>
            <person name="Dyson Z.A."/>
            <person name="Tucci J."/>
            <person name="Seviour R.J."/>
            <person name="Petrovski S."/>
        </authorList>
    </citation>
    <scope>NUCLEOTIDE SEQUENCE [LARGE SCALE GENOMIC DNA]</scope>
</reference>
<dbReference type="OrthoDB" id="41479at10239"/>
<organism evidence="1 2">
    <name type="scientific">Gordonia phage GMA7</name>
    <dbReference type="NCBI Taxonomy" id="1647286"/>
    <lineage>
        <taxon>Viruses</taxon>
        <taxon>Duplodnaviria</taxon>
        <taxon>Heunggongvirae</taxon>
        <taxon>Uroviricota</taxon>
        <taxon>Caudoviricetes</taxon>
        <taxon>Getseptimavirus</taxon>
        <taxon>Getseptimavirus GMA7</taxon>
    </lineage>
</organism>
<accession>A0A0K0N724</accession>
<dbReference type="EMBL" id="KR063278">
    <property type="protein sequence ID" value="AKJ72537.1"/>
    <property type="molecule type" value="Genomic_DNA"/>
</dbReference>
<name>A0A0K0N724_9CAUD</name>
<dbReference type="Proteomes" id="UP000202743">
    <property type="component" value="Segment"/>
</dbReference>
<keyword evidence="2" id="KW-1185">Reference proteome</keyword>
<evidence type="ECO:0000313" key="2">
    <source>
        <dbReference type="Proteomes" id="UP000202743"/>
    </source>
</evidence>
<protein>
    <submittedName>
        <fullName evidence="1">Uncharacterized protein</fullName>
    </submittedName>
</protein>
<dbReference type="GeneID" id="26517460"/>
<gene>
    <name evidence="1" type="ORF">GMA7_101</name>
</gene>
<proteinExistence type="predicted"/>
<dbReference type="KEGG" id="vg:26517460"/>